<organism evidence="1 2">
    <name type="scientific">Rheinheimera marina</name>
    <dbReference type="NCBI Taxonomy" id="1774958"/>
    <lineage>
        <taxon>Bacteria</taxon>
        <taxon>Pseudomonadati</taxon>
        <taxon>Pseudomonadota</taxon>
        <taxon>Gammaproteobacteria</taxon>
        <taxon>Chromatiales</taxon>
        <taxon>Chromatiaceae</taxon>
        <taxon>Rheinheimera</taxon>
    </lineage>
</organism>
<evidence type="ECO:0000313" key="2">
    <source>
        <dbReference type="Proteomes" id="UP001595962"/>
    </source>
</evidence>
<reference evidence="2" key="1">
    <citation type="journal article" date="2019" name="Int. J. Syst. Evol. Microbiol.">
        <title>The Global Catalogue of Microorganisms (GCM) 10K type strain sequencing project: providing services to taxonomists for standard genome sequencing and annotation.</title>
        <authorList>
            <consortium name="The Broad Institute Genomics Platform"/>
            <consortium name="The Broad Institute Genome Sequencing Center for Infectious Disease"/>
            <person name="Wu L."/>
            <person name="Ma J."/>
        </authorList>
    </citation>
    <scope>NUCLEOTIDE SEQUENCE [LARGE SCALE GENOMIC DNA]</scope>
    <source>
        <strain evidence="2">DT28</strain>
    </source>
</reference>
<dbReference type="SUPFAM" id="SSF53335">
    <property type="entry name" value="S-adenosyl-L-methionine-dependent methyltransferases"/>
    <property type="match status" value="1"/>
</dbReference>
<accession>A0ABV9JRS2</accession>
<evidence type="ECO:0000313" key="1">
    <source>
        <dbReference type="EMBL" id="MFC4656929.1"/>
    </source>
</evidence>
<proteinExistence type="predicted"/>
<dbReference type="EMBL" id="JBHSGB010000017">
    <property type="protein sequence ID" value="MFC4656929.1"/>
    <property type="molecule type" value="Genomic_DNA"/>
</dbReference>
<dbReference type="RefSeq" id="WP_377336466.1">
    <property type="nucleotide sequence ID" value="NZ_JBHSGB010000017.1"/>
</dbReference>
<dbReference type="GO" id="GO:0032259">
    <property type="term" value="P:methylation"/>
    <property type="evidence" value="ECO:0007669"/>
    <property type="project" value="UniProtKB-KW"/>
</dbReference>
<dbReference type="GO" id="GO:0008168">
    <property type="term" value="F:methyltransferase activity"/>
    <property type="evidence" value="ECO:0007669"/>
    <property type="project" value="UniProtKB-KW"/>
</dbReference>
<name>A0ABV9JRS2_9GAMM</name>
<dbReference type="PANTHER" id="PTHR40036:SF1">
    <property type="entry name" value="MACROCIN O-METHYLTRANSFERASE"/>
    <property type="match status" value="1"/>
</dbReference>
<comment type="caution">
    <text evidence="1">The sequence shown here is derived from an EMBL/GenBank/DDBJ whole genome shotgun (WGS) entry which is preliminary data.</text>
</comment>
<sequence length="328" mass="37266">MNSIYIYGTGSGARNYYDNYCQQYQVLGFIDSNANENSKPLYDLPVLPPAALTALDFDVVVLANEYAATFHTLRTLDIPLEKIKFVYYKCLLDVIHAESERHFRQYDNPELPLVAHTSMAMSYQGAAGLEAMYQSEYDYVRFKLLELLAEQVRQQNISGNLAEVGVFRGSFARVINALFPDRTLYLFDTFSGFNPTEREADIEQGYADAAFFVRSNNFLDTSVELVMQRMPHPEQCIPKVGFFPESLHGLEDKFALVSIDVDLYTPMYNAIEYFYPRLAAGGYLLLHDYNHAEFRGVKQAVADYETKHGRLAKVPVPDQGGTIVITRL</sequence>
<dbReference type="Pfam" id="PF05711">
    <property type="entry name" value="TylF"/>
    <property type="match status" value="1"/>
</dbReference>
<dbReference type="Gene3D" id="3.40.50.720">
    <property type="entry name" value="NAD(P)-binding Rossmann-like Domain"/>
    <property type="match status" value="1"/>
</dbReference>
<dbReference type="PANTHER" id="PTHR40036">
    <property type="entry name" value="MACROCIN O-METHYLTRANSFERASE"/>
    <property type="match status" value="1"/>
</dbReference>
<protein>
    <submittedName>
        <fullName evidence="1">TylF/MycF/NovP-related O-methyltransferase</fullName>
        <ecNumber evidence="1">2.1.1.-</ecNumber>
    </submittedName>
</protein>
<dbReference type="Gene3D" id="3.40.50.150">
    <property type="entry name" value="Vaccinia Virus protein VP39"/>
    <property type="match status" value="1"/>
</dbReference>
<keyword evidence="1" id="KW-0489">Methyltransferase</keyword>
<dbReference type="InterPro" id="IPR029063">
    <property type="entry name" value="SAM-dependent_MTases_sf"/>
</dbReference>
<dbReference type="EC" id="2.1.1.-" evidence="1"/>
<gene>
    <name evidence="1" type="ORF">ACFO3I_18060</name>
</gene>
<dbReference type="InterPro" id="IPR008884">
    <property type="entry name" value="TylF_MeTrfase"/>
</dbReference>
<keyword evidence="2" id="KW-1185">Reference proteome</keyword>
<keyword evidence="1" id="KW-0808">Transferase</keyword>
<dbReference type="Proteomes" id="UP001595962">
    <property type="component" value="Unassembled WGS sequence"/>
</dbReference>